<dbReference type="InterPro" id="IPR025736">
    <property type="entry name" value="PucR_C-HTH_dom"/>
</dbReference>
<feature type="domain" description="PucR C-terminal helix-turn-helix" evidence="3">
    <location>
        <begin position="311"/>
        <end position="367"/>
    </location>
</feature>
<dbReference type="Pfam" id="PF17853">
    <property type="entry name" value="GGDEF_2"/>
    <property type="match status" value="1"/>
</dbReference>
<dbReference type="EMBL" id="CP003200">
    <property type="protein sequence ID" value="AEW61326.1"/>
    <property type="molecule type" value="Genomic_DNA"/>
</dbReference>
<dbReference type="RefSeq" id="YP_005226928.1">
    <property type="nucleotide sequence ID" value="NC_016845.1"/>
</dbReference>
<dbReference type="InterPro" id="IPR042070">
    <property type="entry name" value="PucR_C-HTH_sf"/>
</dbReference>
<dbReference type="PATRIC" id="fig|1125630.4.peg.2555"/>
<keyword evidence="6" id="KW-1185">Reference proteome</keyword>
<evidence type="ECO:0000256" key="1">
    <source>
        <dbReference type="ARBA" id="ARBA00006754"/>
    </source>
</evidence>
<feature type="domain" description="Putative sugar diacid recognition" evidence="2">
    <location>
        <begin position="3"/>
        <end position="136"/>
    </location>
</feature>
<accession>A0A0H3GTF6</accession>
<dbReference type="KEGG" id="kpm:KPHS_26280"/>
<dbReference type="InterPro" id="IPR041522">
    <property type="entry name" value="CdaR_GGDEF"/>
</dbReference>
<evidence type="ECO:0000313" key="6">
    <source>
        <dbReference type="Proteomes" id="UP000007841"/>
    </source>
</evidence>
<dbReference type="RefSeq" id="WP_002904834.1">
    <property type="nucleotide sequence ID" value="NC_016845.1"/>
</dbReference>
<dbReference type="PANTHER" id="PTHR33744:SF15">
    <property type="entry name" value="CARBOHYDRATE DIACID REGULATOR"/>
    <property type="match status" value="1"/>
</dbReference>
<comment type="similarity">
    <text evidence="1">Belongs to the CdaR family.</text>
</comment>
<protein>
    <submittedName>
        <fullName evidence="5">Sugar diacid utilization regulator</fullName>
    </submittedName>
</protein>
<dbReference type="HOGENOM" id="CLU_043769_1_1_6"/>
<proteinExistence type="inferred from homology"/>
<dbReference type="Pfam" id="PF05651">
    <property type="entry name" value="Diacid_rec"/>
    <property type="match status" value="1"/>
</dbReference>
<dbReference type="InterPro" id="IPR051448">
    <property type="entry name" value="CdaR-like_regulators"/>
</dbReference>
<organism evidence="5 6">
    <name type="scientific">Klebsiella pneumoniae subsp. pneumoniae (strain HS11286)</name>
    <dbReference type="NCBI Taxonomy" id="1125630"/>
    <lineage>
        <taxon>Bacteria</taxon>
        <taxon>Pseudomonadati</taxon>
        <taxon>Pseudomonadota</taxon>
        <taxon>Gammaproteobacteria</taxon>
        <taxon>Enterobacterales</taxon>
        <taxon>Enterobacteriaceae</taxon>
        <taxon>Klebsiella/Raoultella group</taxon>
        <taxon>Klebsiella</taxon>
        <taxon>Klebsiella pneumoniae complex</taxon>
    </lineage>
</organism>
<dbReference type="Pfam" id="PF13556">
    <property type="entry name" value="HTH_30"/>
    <property type="match status" value="1"/>
</dbReference>
<evidence type="ECO:0000259" key="2">
    <source>
        <dbReference type="Pfam" id="PF05651"/>
    </source>
</evidence>
<dbReference type="PANTHER" id="PTHR33744">
    <property type="entry name" value="CARBOHYDRATE DIACID REGULATOR"/>
    <property type="match status" value="1"/>
</dbReference>
<dbReference type="STRING" id="1125630.KPHS_26280"/>
<dbReference type="Proteomes" id="UP000007841">
    <property type="component" value="Chromosome"/>
</dbReference>
<dbReference type="GeneID" id="11847646"/>
<reference evidence="5 6" key="1">
    <citation type="journal article" date="2012" name="J. Bacteriol.">
        <title>Complete genome sequence of Klebsiella pneumoniae subsp. pneumoniae HS11286, a multidrug-resistant strain isolated from human sputum.</title>
        <authorList>
            <person name="Liu P."/>
            <person name="Li P."/>
            <person name="Jiang X."/>
            <person name="Bi D."/>
            <person name="Xie Y."/>
            <person name="Tai C."/>
            <person name="Deng Z."/>
            <person name="Rajakumar K."/>
            <person name="Ou H.Y."/>
        </authorList>
    </citation>
    <scope>NUCLEOTIDE SEQUENCE [LARGE SCALE GENOMIC DNA]</scope>
    <source>
        <strain evidence="5 6">HS11286</strain>
    </source>
</reference>
<dbReference type="Gene3D" id="1.10.10.2840">
    <property type="entry name" value="PucR C-terminal helix-turn-helix domain"/>
    <property type="match status" value="1"/>
</dbReference>
<name>A0A0H3GTF6_KLEPH</name>
<evidence type="ECO:0000259" key="3">
    <source>
        <dbReference type="Pfam" id="PF13556"/>
    </source>
</evidence>
<gene>
    <name evidence="5" type="ordered locus">KPHS_26280</name>
</gene>
<evidence type="ECO:0000259" key="4">
    <source>
        <dbReference type="Pfam" id="PF17853"/>
    </source>
</evidence>
<sequence>MIITTALANEIVARAMAIIHHNVNVIDHHGQIIASGERHRIGEQHEVAREVIRTGKRICINNAAEAARFHNVHPGINHPIIYDDRVVMVVGISGDPAAISRYAELAVLTAELLVRQAIEMRETNWRQRLRDTLFCQYLEQGATPAGQEALHRLLELGFDFDTPRVPIVVTVQVEQHQLSDILSTLLREFSQLSGVSDVILLGSHEILILNALSEAQETLLRGIEFVLSNQISHYHIGIGVQADSAPDIREAIRFARSVIEVGSKVQPQRQIYYFREMAMLCLFRVLEDSYMVNFFINNVRQLLEHDSGEVLLDTLSSFIANNAEPGKTSLLLGIHRNTLTYRLQQIKKHIQLDPMVFTDLTQLAVSVHCYRRLNPRQSEWIDSLS</sequence>
<dbReference type="InterPro" id="IPR008599">
    <property type="entry name" value="Diacid_rec"/>
</dbReference>
<evidence type="ECO:0000313" key="5">
    <source>
        <dbReference type="EMBL" id="AEW61326.1"/>
    </source>
</evidence>
<feature type="domain" description="CdaR GGDEF-like" evidence="4">
    <location>
        <begin position="146"/>
        <end position="261"/>
    </location>
</feature>
<dbReference type="AlphaFoldDB" id="A0A0H3GTF6"/>